<keyword evidence="3" id="KW-1185">Reference proteome</keyword>
<name>A0A0C9WVD9_9AGAR</name>
<evidence type="ECO:0000313" key="2">
    <source>
        <dbReference type="EMBL" id="KIK03405.1"/>
    </source>
</evidence>
<reference evidence="2 3" key="1">
    <citation type="submission" date="2014-04" db="EMBL/GenBank/DDBJ databases">
        <authorList>
            <consortium name="DOE Joint Genome Institute"/>
            <person name="Kuo A."/>
            <person name="Kohler A."/>
            <person name="Nagy L.G."/>
            <person name="Floudas D."/>
            <person name="Copeland A."/>
            <person name="Barry K.W."/>
            <person name="Cichocki N."/>
            <person name="Veneault-Fourrey C."/>
            <person name="LaButti K."/>
            <person name="Lindquist E.A."/>
            <person name="Lipzen A."/>
            <person name="Lundell T."/>
            <person name="Morin E."/>
            <person name="Murat C."/>
            <person name="Sun H."/>
            <person name="Tunlid A."/>
            <person name="Henrissat B."/>
            <person name="Grigoriev I.V."/>
            <person name="Hibbett D.S."/>
            <person name="Martin F."/>
            <person name="Nordberg H.P."/>
            <person name="Cantor M.N."/>
            <person name="Hua S.X."/>
        </authorList>
    </citation>
    <scope>NUCLEOTIDE SEQUENCE [LARGE SCALE GENOMIC DNA]</scope>
    <source>
        <strain evidence="2 3">LaAM-08-1</strain>
    </source>
</reference>
<sequence>MLSLYTKATENFLAHGSNHGLVPLSGQYLGRPERRPIHPFGAIGTGRPIPFNIPDPSPTPTSPTFGAIGTGRPIHFNIPDPAPTPTWPTFSLTDLTFPSFVWDADRKREFDIELLREMLTSILGASRVAPRPKVATRPCCVWCGDKMFDDDGSDSSAKIVPSPPSGEGQSLTETSTLAHHH</sequence>
<dbReference type="OrthoDB" id="10487091at2759"/>
<evidence type="ECO:0000313" key="3">
    <source>
        <dbReference type="Proteomes" id="UP000054477"/>
    </source>
</evidence>
<proteinExistence type="predicted"/>
<feature type="compositionally biased region" description="Polar residues" evidence="1">
    <location>
        <begin position="167"/>
        <end position="181"/>
    </location>
</feature>
<dbReference type="AlphaFoldDB" id="A0A0C9WVD9"/>
<accession>A0A0C9WVD9</accession>
<dbReference type="Proteomes" id="UP000054477">
    <property type="component" value="Unassembled WGS sequence"/>
</dbReference>
<dbReference type="HOGENOM" id="CLU_1489252_0_0_1"/>
<dbReference type="EMBL" id="KN838580">
    <property type="protein sequence ID" value="KIK03405.1"/>
    <property type="molecule type" value="Genomic_DNA"/>
</dbReference>
<protein>
    <submittedName>
        <fullName evidence="2">Uncharacterized protein</fullName>
    </submittedName>
</protein>
<feature type="region of interest" description="Disordered" evidence="1">
    <location>
        <begin position="153"/>
        <end position="181"/>
    </location>
</feature>
<reference evidence="3" key="2">
    <citation type="submission" date="2015-01" db="EMBL/GenBank/DDBJ databases">
        <title>Evolutionary Origins and Diversification of the Mycorrhizal Mutualists.</title>
        <authorList>
            <consortium name="DOE Joint Genome Institute"/>
            <consortium name="Mycorrhizal Genomics Consortium"/>
            <person name="Kohler A."/>
            <person name="Kuo A."/>
            <person name="Nagy L.G."/>
            <person name="Floudas D."/>
            <person name="Copeland A."/>
            <person name="Barry K.W."/>
            <person name="Cichocki N."/>
            <person name="Veneault-Fourrey C."/>
            <person name="LaButti K."/>
            <person name="Lindquist E.A."/>
            <person name="Lipzen A."/>
            <person name="Lundell T."/>
            <person name="Morin E."/>
            <person name="Murat C."/>
            <person name="Riley R."/>
            <person name="Ohm R."/>
            <person name="Sun H."/>
            <person name="Tunlid A."/>
            <person name="Henrissat B."/>
            <person name="Grigoriev I.V."/>
            <person name="Hibbett D.S."/>
            <person name="Martin F."/>
        </authorList>
    </citation>
    <scope>NUCLEOTIDE SEQUENCE [LARGE SCALE GENOMIC DNA]</scope>
    <source>
        <strain evidence="3">LaAM-08-1</strain>
    </source>
</reference>
<evidence type="ECO:0000256" key="1">
    <source>
        <dbReference type="SAM" id="MobiDB-lite"/>
    </source>
</evidence>
<gene>
    <name evidence="2" type="ORF">K443DRAFT_5371</name>
</gene>
<organism evidence="2 3">
    <name type="scientific">Laccaria amethystina LaAM-08-1</name>
    <dbReference type="NCBI Taxonomy" id="1095629"/>
    <lineage>
        <taxon>Eukaryota</taxon>
        <taxon>Fungi</taxon>
        <taxon>Dikarya</taxon>
        <taxon>Basidiomycota</taxon>
        <taxon>Agaricomycotina</taxon>
        <taxon>Agaricomycetes</taxon>
        <taxon>Agaricomycetidae</taxon>
        <taxon>Agaricales</taxon>
        <taxon>Agaricineae</taxon>
        <taxon>Hydnangiaceae</taxon>
        <taxon>Laccaria</taxon>
    </lineage>
</organism>